<feature type="transmembrane region" description="Helical" evidence="2">
    <location>
        <begin position="145"/>
        <end position="163"/>
    </location>
</feature>
<feature type="compositionally biased region" description="Acidic residues" evidence="1">
    <location>
        <begin position="210"/>
        <end position="222"/>
    </location>
</feature>
<keyword evidence="2" id="KW-0472">Membrane</keyword>
<protein>
    <submittedName>
        <fullName evidence="3">Potassium/sodium efflux P-type ATPase</fullName>
    </submittedName>
</protein>
<dbReference type="InterPro" id="IPR038213">
    <property type="entry name" value="IFI6/IFI27-like_sf"/>
</dbReference>
<evidence type="ECO:0000313" key="3">
    <source>
        <dbReference type="EMBL" id="VWO97962.1"/>
    </source>
</evidence>
<keyword evidence="2" id="KW-1133">Transmembrane helix</keyword>
<sequence>MATKTRVSELSAASPSFIAISPSHVSPHDAAESPSQSDIPDDLPPPYTPPASGQGSGSPTTIPPPPSTSSGAPKRPPRCTCPRAGDADHPGDAAATDSDPPSEGTAGTDWGKKLKGAALVAIAAPTLAVAGATIALPVLGFASTGVVGGLIAAAVQSAVYGGATGGLFSVMQSVGAPIVAPSLMSTVTAGGAATLGLNMIAGGDQRPEEGEGDDGDDDDGEDGAQVPCSCVACVCDTDCECACRRQQRGE</sequence>
<accession>A0A5K1JZD2</accession>
<evidence type="ECO:0000256" key="1">
    <source>
        <dbReference type="SAM" id="MobiDB-lite"/>
    </source>
</evidence>
<organism evidence="3">
    <name type="scientific">Ganoderma boninense</name>
    <dbReference type="NCBI Taxonomy" id="34458"/>
    <lineage>
        <taxon>Eukaryota</taxon>
        <taxon>Fungi</taxon>
        <taxon>Dikarya</taxon>
        <taxon>Basidiomycota</taxon>
        <taxon>Agaricomycotina</taxon>
        <taxon>Agaricomycetes</taxon>
        <taxon>Polyporales</taxon>
        <taxon>Polyporaceae</taxon>
        <taxon>Ganoderma</taxon>
    </lineage>
</organism>
<feature type="transmembrane region" description="Helical" evidence="2">
    <location>
        <begin position="117"/>
        <end position="139"/>
    </location>
</feature>
<dbReference type="Gene3D" id="6.10.110.10">
    <property type="match status" value="1"/>
</dbReference>
<dbReference type="AlphaFoldDB" id="A0A5K1JZD2"/>
<keyword evidence="2" id="KW-0812">Transmembrane</keyword>
<feature type="compositionally biased region" description="Low complexity" evidence="1">
    <location>
        <begin position="50"/>
        <end position="60"/>
    </location>
</feature>
<feature type="region of interest" description="Disordered" evidence="1">
    <location>
        <begin position="201"/>
        <end position="222"/>
    </location>
</feature>
<proteinExistence type="predicted"/>
<dbReference type="EMBL" id="LR726641">
    <property type="protein sequence ID" value="VWO97962.1"/>
    <property type="molecule type" value="Genomic_DNA"/>
</dbReference>
<name>A0A5K1JZD2_9APHY</name>
<evidence type="ECO:0000256" key="2">
    <source>
        <dbReference type="SAM" id="Phobius"/>
    </source>
</evidence>
<feature type="region of interest" description="Disordered" evidence="1">
    <location>
        <begin position="1"/>
        <end position="110"/>
    </location>
</feature>
<gene>
    <name evidence="3" type="primary">G4MNA5</name>
</gene>
<reference evidence="3" key="1">
    <citation type="submission" date="2019-10" db="EMBL/GenBank/DDBJ databases">
        <authorList>
            <person name="Nor Muhammad N."/>
        </authorList>
    </citation>
    <scope>NUCLEOTIDE SEQUENCE</scope>
</reference>
<feature type="compositionally biased region" description="Low complexity" evidence="1">
    <location>
        <begin position="11"/>
        <end position="23"/>
    </location>
</feature>